<sequence length="257" mass="29165">MNSVIKIVIGIALGAVGTWFFLKPATLNTTSASGNKQSTQQEERGSDSTSSALDSTKGNIQQLGAERSESVELDSKEALKAQVQSLQAALREKETQLIMERQSKKSAQSKLKQLAGEDVELGTGEASKGNKYFDDIPEDYHKLLDPPERRKDLPELHRDLVDEEQDLNWGLAMEQQIKSFVMNHPHSNYLLDFRVTCKTTMCEMMSKMPVEHTKKWHDLCNEMVKDGWWDFGRTSSSGTYTDDKKNYINIRLMTRKQ</sequence>
<evidence type="ECO:0000256" key="1">
    <source>
        <dbReference type="SAM" id="MobiDB-lite"/>
    </source>
</evidence>
<accession>A0ABP8HY62</accession>
<evidence type="ECO:0000313" key="3">
    <source>
        <dbReference type="Proteomes" id="UP001501294"/>
    </source>
</evidence>
<gene>
    <name evidence="2" type="ORF">GCM10023150_09630</name>
</gene>
<reference evidence="3" key="1">
    <citation type="journal article" date="2019" name="Int. J. Syst. Evol. Microbiol.">
        <title>The Global Catalogue of Microorganisms (GCM) 10K type strain sequencing project: providing services to taxonomists for standard genome sequencing and annotation.</title>
        <authorList>
            <consortium name="The Broad Institute Genomics Platform"/>
            <consortium name="The Broad Institute Genome Sequencing Center for Infectious Disease"/>
            <person name="Wu L."/>
            <person name="Ma J."/>
        </authorList>
    </citation>
    <scope>NUCLEOTIDE SEQUENCE [LARGE SCALE GENOMIC DNA]</scope>
    <source>
        <strain evidence="3">JCM 17727</strain>
    </source>
</reference>
<feature type="compositionally biased region" description="Polar residues" evidence="1">
    <location>
        <begin position="47"/>
        <end position="57"/>
    </location>
</feature>
<organism evidence="2 3">
    <name type="scientific">Kangiella taiwanensis</name>
    <dbReference type="NCBI Taxonomy" id="1079179"/>
    <lineage>
        <taxon>Bacteria</taxon>
        <taxon>Pseudomonadati</taxon>
        <taxon>Pseudomonadota</taxon>
        <taxon>Gammaproteobacteria</taxon>
        <taxon>Kangiellales</taxon>
        <taxon>Kangiellaceae</taxon>
        <taxon>Kangiella</taxon>
    </lineage>
</organism>
<proteinExistence type="predicted"/>
<feature type="region of interest" description="Disordered" evidence="1">
    <location>
        <begin position="30"/>
        <end position="57"/>
    </location>
</feature>
<dbReference type="RefSeq" id="WP_223576725.1">
    <property type="nucleotide sequence ID" value="NZ_BAABFU010000001.1"/>
</dbReference>
<evidence type="ECO:0000313" key="2">
    <source>
        <dbReference type="EMBL" id="GAA4347315.1"/>
    </source>
</evidence>
<protein>
    <submittedName>
        <fullName evidence="2">Uncharacterized protein</fullName>
    </submittedName>
</protein>
<keyword evidence="3" id="KW-1185">Reference proteome</keyword>
<comment type="caution">
    <text evidence="2">The sequence shown here is derived from an EMBL/GenBank/DDBJ whole genome shotgun (WGS) entry which is preliminary data.</text>
</comment>
<feature type="compositionally biased region" description="Polar residues" evidence="1">
    <location>
        <begin position="30"/>
        <end position="40"/>
    </location>
</feature>
<dbReference type="Proteomes" id="UP001501294">
    <property type="component" value="Unassembled WGS sequence"/>
</dbReference>
<name>A0ABP8HY62_9GAMM</name>
<dbReference type="EMBL" id="BAABFU010000001">
    <property type="protein sequence ID" value="GAA4347315.1"/>
    <property type="molecule type" value="Genomic_DNA"/>
</dbReference>